<reference evidence="11 12" key="1">
    <citation type="submission" date="2020-05" db="EMBL/GenBank/DDBJ databases">
        <title>Azospirillum oleiclasticum sp. nov, a nitrogen-fixing and heavy crude oil-emulsifying bacterium isolated from the crude oil of Yumen Oilfield.</title>
        <authorList>
            <person name="Wu D."/>
            <person name="Cai M."/>
            <person name="Zhang X."/>
        </authorList>
    </citation>
    <scope>NUCLEOTIDE SEQUENCE [LARGE SCALE GENOMIC DNA]</scope>
    <source>
        <strain evidence="11 12">ROY-1-1-2</strain>
    </source>
</reference>
<feature type="domain" description="OmpR/PhoB-type" evidence="10">
    <location>
        <begin position="122"/>
        <end position="227"/>
    </location>
</feature>
<dbReference type="PANTHER" id="PTHR48111">
    <property type="entry name" value="REGULATOR OF RPOS"/>
    <property type="match status" value="1"/>
</dbReference>
<organism evidence="11 12">
    <name type="scientific">Azospirillum oleiclasticum</name>
    <dbReference type="NCBI Taxonomy" id="2735135"/>
    <lineage>
        <taxon>Bacteria</taxon>
        <taxon>Pseudomonadati</taxon>
        <taxon>Pseudomonadota</taxon>
        <taxon>Alphaproteobacteria</taxon>
        <taxon>Rhodospirillales</taxon>
        <taxon>Azospirillaceae</taxon>
        <taxon>Azospirillum</taxon>
    </lineage>
</organism>
<accession>A0ABX2TGJ5</accession>
<keyword evidence="12" id="KW-1185">Reference proteome</keyword>
<dbReference type="SMART" id="SM00448">
    <property type="entry name" value="REC"/>
    <property type="match status" value="1"/>
</dbReference>
<dbReference type="Gene3D" id="3.40.50.2300">
    <property type="match status" value="1"/>
</dbReference>
<keyword evidence="4 7" id="KW-0238">DNA-binding</keyword>
<dbReference type="Pfam" id="PF00486">
    <property type="entry name" value="Trans_reg_C"/>
    <property type="match status" value="1"/>
</dbReference>
<evidence type="ECO:0000256" key="4">
    <source>
        <dbReference type="ARBA" id="ARBA00023125"/>
    </source>
</evidence>
<evidence type="ECO:0000256" key="2">
    <source>
        <dbReference type="ARBA" id="ARBA00023012"/>
    </source>
</evidence>
<evidence type="ECO:0000256" key="3">
    <source>
        <dbReference type="ARBA" id="ARBA00023015"/>
    </source>
</evidence>
<evidence type="ECO:0000256" key="1">
    <source>
        <dbReference type="ARBA" id="ARBA00022553"/>
    </source>
</evidence>
<keyword evidence="5" id="KW-0804">Transcription</keyword>
<evidence type="ECO:0000256" key="7">
    <source>
        <dbReference type="PROSITE-ProRule" id="PRU01091"/>
    </source>
</evidence>
<evidence type="ECO:0000256" key="5">
    <source>
        <dbReference type="ARBA" id="ARBA00023163"/>
    </source>
</evidence>
<gene>
    <name evidence="11" type="ORF">HND93_24445</name>
</gene>
<dbReference type="InterPro" id="IPR039420">
    <property type="entry name" value="WalR-like"/>
</dbReference>
<protein>
    <submittedName>
        <fullName evidence="11">Response regulator transcription factor</fullName>
    </submittedName>
</protein>
<dbReference type="InterPro" id="IPR001789">
    <property type="entry name" value="Sig_transdc_resp-reg_receiver"/>
</dbReference>
<evidence type="ECO:0000259" key="9">
    <source>
        <dbReference type="PROSITE" id="PS50110"/>
    </source>
</evidence>
<proteinExistence type="predicted"/>
<feature type="region of interest" description="Disordered" evidence="8">
    <location>
        <begin position="248"/>
        <end position="279"/>
    </location>
</feature>
<evidence type="ECO:0000259" key="10">
    <source>
        <dbReference type="PROSITE" id="PS51755"/>
    </source>
</evidence>
<keyword evidence="2" id="KW-0902">Two-component regulatory system</keyword>
<comment type="caution">
    <text evidence="11">The sequence shown here is derived from an EMBL/GenBank/DDBJ whole genome shotgun (WGS) entry which is preliminary data.</text>
</comment>
<dbReference type="PANTHER" id="PTHR48111:SF1">
    <property type="entry name" value="TWO-COMPONENT RESPONSE REGULATOR ORR33"/>
    <property type="match status" value="1"/>
</dbReference>
<sequence>MSWILVVEDEPALRADLVTYLGMRGFTAEGTGSAAGMAELMATRQDPAVVILDIGLPDADGRELARRLRAERSCAIIMLTALREADERVRGYDSGADIYMVKHTSLREIEAAINSLLRRMQESSHRTQPPAPQPWVLHRPSWSLIAPDLSAVKLTATEVAFLNVLMSAINETCQRDDLVSAMARRYTTFDNRHLDAVVSRLRRKIAKSTDLPSPIKVIYGCGYAFTSPGRIDLQSECSMAERYRAEAAGDGSAADDAPGRGGEEAQFPDPARRSPGPAV</sequence>
<evidence type="ECO:0000256" key="6">
    <source>
        <dbReference type="PROSITE-ProRule" id="PRU00169"/>
    </source>
</evidence>
<evidence type="ECO:0000313" key="12">
    <source>
        <dbReference type="Proteomes" id="UP000584642"/>
    </source>
</evidence>
<dbReference type="Proteomes" id="UP000584642">
    <property type="component" value="Unassembled WGS sequence"/>
</dbReference>
<dbReference type="SUPFAM" id="SSF46894">
    <property type="entry name" value="C-terminal effector domain of the bipartite response regulators"/>
    <property type="match status" value="1"/>
</dbReference>
<dbReference type="Pfam" id="PF00072">
    <property type="entry name" value="Response_reg"/>
    <property type="match status" value="1"/>
</dbReference>
<dbReference type="InterPro" id="IPR016032">
    <property type="entry name" value="Sig_transdc_resp-reg_C-effctor"/>
</dbReference>
<feature type="DNA-binding region" description="OmpR/PhoB-type" evidence="7">
    <location>
        <begin position="122"/>
        <end position="227"/>
    </location>
</feature>
<dbReference type="InterPro" id="IPR011006">
    <property type="entry name" value="CheY-like_superfamily"/>
</dbReference>
<name>A0ABX2TGJ5_9PROT</name>
<dbReference type="InterPro" id="IPR036388">
    <property type="entry name" value="WH-like_DNA-bd_sf"/>
</dbReference>
<dbReference type="InterPro" id="IPR001867">
    <property type="entry name" value="OmpR/PhoB-type_DNA-bd"/>
</dbReference>
<keyword evidence="1 6" id="KW-0597">Phosphoprotein</keyword>
<dbReference type="Gene3D" id="1.10.10.10">
    <property type="entry name" value="Winged helix-like DNA-binding domain superfamily/Winged helix DNA-binding domain"/>
    <property type="match status" value="1"/>
</dbReference>
<keyword evidence="3" id="KW-0805">Transcription regulation</keyword>
<evidence type="ECO:0000256" key="8">
    <source>
        <dbReference type="SAM" id="MobiDB-lite"/>
    </source>
</evidence>
<dbReference type="SUPFAM" id="SSF52172">
    <property type="entry name" value="CheY-like"/>
    <property type="match status" value="1"/>
</dbReference>
<feature type="domain" description="Response regulatory" evidence="9">
    <location>
        <begin position="3"/>
        <end position="117"/>
    </location>
</feature>
<dbReference type="EMBL" id="JABFDB010000021">
    <property type="protein sequence ID" value="NYZ22870.1"/>
    <property type="molecule type" value="Genomic_DNA"/>
</dbReference>
<dbReference type="RefSeq" id="WP_180284624.1">
    <property type="nucleotide sequence ID" value="NZ_JABFDB010000021.1"/>
</dbReference>
<evidence type="ECO:0000313" key="11">
    <source>
        <dbReference type="EMBL" id="NYZ22870.1"/>
    </source>
</evidence>
<dbReference type="PROSITE" id="PS50110">
    <property type="entry name" value="RESPONSE_REGULATORY"/>
    <property type="match status" value="1"/>
</dbReference>
<feature type="modified residue" description="4-aspartylphosphate" evidence="6">
    <location>
        <position position="53"/>
    </location>
</feature>
<dbReference type="PROSITE" id="PS51755">
    <property type="entry name" value="OMPR_PHOB"/>
    <property type="match status" value="1"/>
</dbReference>